<proteinExistence type="predicted"/>
<dbReference type="Proteomes" id="UP000292704">
    <property type="component" value="Unassembled WGS sequence"/>
</dbReference>
<reference evidence="1 2" key="1">
    <citation type="submission" date="2019-02" db="EMBL/GenBank/DDBJ databases">
        <title>Genome analysis provides insights into bioremediation potentialities and Haloocin production by Natrinema altunense strain 4.1R isolated from Chott Douz in Tunisian desert.</title>
        <authorList>
            <person name="Najjari A."/>
            <person name="Youssef N."/>
            <person name="Ben Dhia O."/>
            <person name="Ferjani R."/>
            <person name="El Hidri D."/>
            <person name="Ouzari H.I."/>
            <person name="Cherif A."/>
        </authorList>
    </citation>
    <scope>NUCLEOTIDE SEQUENCE [LARGE SCALE GENOMIC DNA]</scope>
    <source>
        <strain evidence="1 2">4.1R</strain>
    </source>
</reference>
<name>A0A482Y0R1_9EURY</name>
<evidence type="ECO:0000313" key="2">
    <source>
        <dbReference type="Proteomes" id="UP000292704"/>
    </source>
</evidence>
<dbReference type="RefSeq" id="WP_130170509.1">
    <property type="nucleotide sequence ID" value="NZ_SHMR01000002.1"/>
</dbReference>
<protein>
    <submittedName>
        <fullName evidence="1">Uncharacterized protein</fullName>
    </submittedName>
</protein>
<gene>
    <name evidence="1" type="ORF">ELS17_09580</name>
</gene>
<dbReference type="OrthoDB" id="175057at2157"/>
<comment type="caution">
    <text evidence="1">The sequence shown here is derived from an EMBL/GenBank/DDBJ whole genome shotgun (WGS) entry which is preliminary data.</text>
</comment>
<dbReference type="EMBL" id="SHMR01000002">
    <property type="protein sequence ID" value="RZH67904.1"/>
    <property type="molecule type" value="Genomic_DNA"/>
</dbReference>
<dbReference type="PROSITE" id="PS51318">
    <property type="entry name" value="TAT"/>
    <property type="match status" value="1"/>
</dbReference>
<dbReference type="AlphaFoldDB" id="A0A482Y0R1"/>
<evidence type="ECO:0000313" key="1">
    <source>
        <dbReference type="EMBL" id="RZH67904.1"/>
    </source>
</evidence>
<sequence>MQGKIDRRSVMKKGAITTVAGGGLLASMKSAAATNSYTIKIEHTGDGGLGGFHFYLPNDENCDGRVGYVEGEHVYLKYDREIGDSPPYQEGYLFRDSLRDGNYAIYEAECVGNPVIKDIDKDLIDLSIIR</sequence>
<organism evidence="1 2">
    <name type="scientific">Natrinema altunense</name>
    <dbReference type="NCBI Taxonomy" id="222984"/>
    <lineage>
        <taxon>Archaea</taxon>
        <taxon>Methanobacteriati</taxon>
        <taxon>Methanobacteriota</taxon>
        <taxon>Stenosarchaea group</taxon>
        <taxon>Halobacteria</taxon>
        <taxon>Halobacteriales</taxon>
        <taxon>Natrialbaceae</taxon>
        <taxon>Natrinema</taxon>
    </lineage>
</organism>
<dbReference type="InterPro" id="IPR006311">
    <property type="entry name" value="TAT_signal"/>
</dbReference>
<accession>A0A482Y0R1</accession>